<dbReference type="PANTHER" id="PTHR10655">
    <property type="entry name" value="LYSOPHOSPHOLIPASE-RELATED"/>
    <property type="match status" value="1"/>
</dbReference>
<proteinExistence type="inferred from homology"/>
<evidence type="ECO:0000256" key="1">
    <source>
        <dbReference type="ARBA" id="ARBA00006499"/>
    </source>
</evidence>
<dbReference type="OrthoDB" id="2418081at2759"/>
<dbReference type="Proteomes" id="UP000033710">
    <property type="component" value="Unassembled WGS sequence"/>
</dbReference>
<dbReference type="PANTHER" id="PTHR10655:SF63">
    <property type="entry name" value="PHOSPHOLIPASE_CARBOXYLESTERASE_THIOESTERASE DOMAIN-CONTAINING PROTEIN"/>
    <property type="match status" value="1"/>
</dbReference>
<dbReference type="InterPro" id="IPR050565">
    <property type="entry name" value="LYPA1-2/EST-like"/>
</dbReference>
<dbReference type="RefSeq" id="XP_016588536.1">
    <property type="nucleotide sequence ID" value="XM_016736203.1"/>
</dbReference>
<gene>
    <name evidence="3" type="ORF">SPSK_09631</name>
</gene>
<dbReference type="AlphaFoldDB" id="A0A0F2MAK7"/>
<dbReference type="EMBL" id="AXCR01000007">
    <property type="protein sequence ID" value="KJR85860.1"/>
    <property type="molecule type" value="Genomic_DNA"/>
</dbReference>
<dbReference type="InterPro" id="IPR003140">
    <property type="entry name" value="PLipase/COase/thioEstase"/>
</dbReference>
<dbReference type="GO" id="GO:0005737">
    <property type="term" value="C:cytoplasm"/>
    <property type="evidence" value="ECO:0007669"/>
    <property type="project" value="TreeGrafter"/>
</dbReference>
<reference evidence="3 4" key="1">
    <citation type="journal article" date="2014" name="BMC Genomics">
        <title>Comparative genomics of the major fungal agents of human and animal Sporotrichosis: Sporothrix schenckii and Sporothrix brasiliensis.</title>
        <authorList>
            <person name="Teixeira M.M."/>
            <person name="de Almeida L.G."/>
            <person name="Kubitschek-Barreira P."/>
            <person name="Alves F.L."/>
            <person name="Kioshima E.S."/>
            <person name="Abadio A.K."/>
            <person name="Fernandes L."/>
            <person name="Derengowski L.S."/>
            <person name="Ferreira K.S."/>
            <person name="Souza R.C."/>
            <person name="Ruiz J.C."/>
            <person name="de Andrade N.C."/>
            <person name="Paes H.C."/>
            <person name="Nicola A.M."/>
            <person name="Albuquerque P."/>
            <person name="Gerber A.L."/>
            <person name="Martins V.P."/>
            <person name="Peconick L.D."/>
            <person name="Neto A.V."/>
            <person name="Chaucanez C.B."/>
            <person name="Silva P.A."/>
            <person name="Cunha O.L."/>
            <person name="de Oliveira F.F."/>
            <person name="dos Santos T.C."/>
            <person name="Barros A.L."/>
            <person name="Soares M.A."/>
            <person name="de Oliveira L.M."/>
            <person name="Marini M.M."/>
            <person name="Villalobos-Duno H."/>
            <person name="Cunha M.M."/>
            <person name="de Hoog S."/>
            <person name="da Silveira J.F."/>
            <person name="Henrissat B."/>
            <person name="Nino-Vega G.A."/>
            <person name="Cisalpino P.S."/>
            <person name="Mora-Montes H.M."/>
            <person name="Almeida S.R."/>
            <person name="Stajich J.E."/>
            <person name="Lopes-Bezerra L.M."/>
            <person name="Vasconcelos A.T."/>
            <person name="Felipe M.S."/>
        </authorList>
    </citation>
    <scope>NUCLEOTIDE SEQUENCE [LARGE SCALE GENOMIC DNA]</scope>
    <source>
        <strain evidence="3 4">1099-18</strain>
    </source>
</reference>
<organism evidence="3 4">
    <name type="scientific">Sporothrix schenckii 1099-18</name>
    <dbReference type="NCBI Taxonomy" id="1397361"/>
    <lineage>
        <taxon>Eukaryota</taxon>
        <taxon>Fungi</taxon>
        <taxon>Dikarya</taxon>
        <taxon>Ascomycota</taxon>
        <taxon>Pezizomycotina</taxon>
        <taxon>Sordariomycetes</taxon>
        <taxon>Sordariomycetidae</taxon>
        <taxon>Ophiostomatales</taxon>
        <taxon>Ophiostomataceae</taxon>
        <taxon>Sporothrix</taxon>
    </lineage>
</organism>
<dbReference type="Gene3D" id="3.40.50.1820">
    <property type="entry name" value="alpha/beta hydrolase"/>
    <property type="match status" value="1"/>
</dbReference>
<dbReference type="GO" id="GO:0008474">
    <property type="term" value="F:palmitoyl-(protein) hydrolase activity"/>
    <property type="evidence" value="ECO:0007669"/>
    <property type="project" value="TreeGrafter"/>
</dbReference>
<dbReference type="InterPro" id="IPR029058">
    <property type="entry name" value="AB_hydrolase_fold"/>
</dbReference>
<feature type="domain" description="Phospholipase/carboxylesterase/thioesterase" evidence="2">
    <location>
        <begin position="16"/>
        <end position="213"/>
    </location>
</feature>
<dbReference type="KEGG" id="ssck:SPSK_09631"/>
<dbReference type="GO" id="GO:0052689">
    <property type="term" value="F:carboxylic ester hydrolase activity"/>
    <property type="evidence" value="ECO:0007669"/>
    <property type="project" value="TreeGrafter"/>
</dbReference>
<feature type="domain" description="Phospholipase/carboxylesterase/thioesterase" evidence="2">
    <location>
        <begin position="226"/>
        <end position="298"/>
    </location>
</feature>
<protein>
    <recommendedName>
        <fullName evidence="2">Phospholipase/carboxylesterase/thioesterase domain-containing protein</fullName>
    </recommendedName>
</protein>
<comment type="similarity">
    <text evidence="1">Belongs to the AB hydrolase superfamily. AB hydrolase 2 family.</text>
</comment>
<evidence type="ECO:0000313" key="3">
    <source>
        <dbReference type="EMBL" id="KJR85860.1"/>
    </source>
</evidence>
<dbReference type="SUPFAM" id="SSF53474">
    <property type="entry name" value="alpha/beta-Hydrolases"/>
    <property type="match status" value="1"/>
</dbReference>
<accession>A0A0F2MAK7</accession>
<sequence>MSSFGPTFVVESRDGHVHDHTAILLHGRGSTGEEFAEELFATTLSDGQTPGLADRLPSWRWVFPSSPSTWNATFEEWMPAWFEAHSLADPTARQDLQQSGLRASAQHVVTIVEDEIRRLQTIEAGGSDAHSRVVLGGISLGGAVALWTLLSTKQPERPLGGFAVMSTWLPFASEITKYLGDEATAEVKISQTDDGEPVEPLAFVQIAMAPLRKHIKERPAALALDQNTSTVLTAPVFLGHGRDDAYVDMELGQQARKLLANVGFTSVEWHDYEGAEQEGHWLKEPEEMDDLARFLKAVHNRIRNGAL</sequence>
<dbReference type="Pfam" id="PF02230">
    <property type="entry name" value="Abhydrolase_2"/>
    <property type="match status" value="2"/>
</dbReference>
<reference evidence="3 4" key="2">
    <citation type="journal article" date="2015" name="Eukaryot. Cell">
        <title>Asexual propagation of a virulent clone complex in a human and feline outbreak of sporotrichosis.</title>
        <authorList>
            <person name="Teixeira Mde M."/>
            <person name="Rodrigues A.M."/>
            <person name="Tsui C.K."/>
            <person name="de Almeida L.G."/>
            <person name="Van Diepeningen A.D."/>
            <person name="van den Ende B.G."/>
            <person name="Fernandes G.F."/>
            <person name="Kano R."/>
            <person name="Hamelin R.C."/>
            <person name="Lopes-Bezerra L.M."/>
            <person name="Vasconcelos A.T."/>
            <person name="de Hoog S."/>
            <person name="de Camargo Z.P."/>
            <person name="Felipe M.S."/>
        </authorList>
    </citation>
    <scope>NUCLEOTIDE SEQUENCE [LARGE SCALE GENOMIC DNA]</scope>
    <source>
        <strain evidence="3 4">1099-18</strain>
    </source>
</reference>
<name>A0A0F2MAK7_SPOSC</name>
<dbReference type="GeneID" id="27671480"/>
<evidence type="ECO:0000259" key="2">
    <source>
        <dbReference type="Pfam" id="PF02230"/>
    </source>
</evidence>
<dbReference type="VEuPathDB" id="FungiDB:SPSK_09631"/>
<comment type="caution">
    <text evidence="3">The sequence shown here is derived from an EMBL/GenBank/DDBJ whole genome shotgun (WGS) entry which is preliminary data.</text>
</comment>
<evidence type="ECO:0000313" key="4">
    <source>
        <dbReference type="Proteomes" id="UP000033710"/>
    </source>
</evidence>